<evidence type="ECO:0000313" key="1">
    <source>
        <dbReference type="EMBL" id="RMH93239.1"/>
    </source>
</evidence>
<dbReference type="InterPro" id="IPR011990">
    <property type="entry name" value="TPR-like_helical_dom_sf"/>
</dbReference>
<dbReference type="SUPFAM" id="SSF48452">
    <property type="entry name" value="TPR-like"/>
    <property type="match status" value="1"/>
</dbReference>
<dbReference type="Gene3D" id="1.25.40.10">
    <property type="entry name" value="Tetratricopeptide repeat domain"/>
    <property type="match status" value="1"/>
</dbReference>
<evidence type="ECO:0000313" key="2">
    <source>
        <dbReference type="Proteomes" id="UP000275012"/>
    </source>
</evidence>
<sequence>MKALPTAGEIVAFWRAAGRAKWFGGGVDFDAECRVRFEPAHLAAARGALAHWLEDAESALALSILLDQMPRNIWRGGGHAFATDGLARRYASQAIAAGHDGEVEPALRGFFYLPLEHSESLADQYRSVALFAALGDPVMHDYAIRHREVIERFGRFPHRNAALGRIDTAEEAAWLAAGGGF</sequence>
<name>A0A3M2I0S4_9GAMM</name>
<dbReference type="Proteomes" id="UP000275012">
    <property type="component" value="Unassembled WGS sequence"/>
</dbReference>
<accession>A0A3M2I0S4</accession>
<dbReference type="Pfam" id="PF06041">
    <property type="entry name" value="DUF924"/>
    <property type="match status" value="1"/>
</dbReference>
<keyword evidence="2" id="KW-1185">Reference proteome</keyword>
<proteinExistence type="predicted"/>
<comment type="caution">
    <text evidence="1">The sequence shown here is derived from an EMBL/GenBank/DDBJ whole genome shotgun (WGS) entry which is preliminary data.</text>
</comment>
<protein>
    <submittedName>
        <fullName evidence="1">DUF924 domain-containing protein</fullName>
    </submittedName>
</protein>
<dbReference type="InterPro" id="IPR010323">
    <property type="entry name" value="DUF924"/>
</dbReference>
<reference evidence="1 2" key="1">
    <citation type="submission" date="2018-10" db="EMBL/GenBank/DDBJ databases">
        <title>Proposal of Lysobacter pythonis sp. nov. isolated from royal pythons (Python regius).</title>
        <authorList>
            <person name="Hans-Juergen B."/>
            <person name="Huptas C."/>
            <person name="Sandra B."/>
            <person name="Igor L."/>
            <person name="Joachim S."/>
            <person name="Siegfried S."/>
            <person name="Mareike W."/>
            <person name="Peter K."/>
        </authorList>
    </citation>
    <scope>NUCLEOTIDE SEQUENCE [LARGE SCALE GENOMIC DNA]</scope>
    <source>
        <strain evidence="1 2">4284/11</strain>
    </source>
</reference>
<gene>
    <name evidence="1" type="ORF">EBB59_06715</name>
</gene>
<dbReference type="EMBL" id="RFLY01000007">
    <property type="protein sequence ID" value="RMH93239.1"/>
    <property type="molecule type" value="Genomic_DNA"/>
</dbReference>
<dbReference type="OrthoDB" id="7593450at2"/>
<organism evidence="1 2">
    <name type="scientific">Solilutibacter pythonis</name>
    <dbReference type="NCBI Taxonomy" id="2483112"/>
    <lineage>
        <taxon>Bacteria</taxon>
        <taxon>Pseudomonadati</taxon>
        <taxon>Pseudomonadota</taxon>
        <taxon>Gammaproteobacteria</taxon>
        <taxon>Lysobacterales</taxon>
        <taxon>Lysobacteraceae</taxon>
        <taxon>Solilutibacter</taxon>
    </lineage>
</organism>
<dbReference type="Gene3D" id="1.20.58.320">
    <property type="entry name" value="TPR-like"/>
    <property type="match status" value="1"/>
</dbReference>
<dbReference type="AlphaFoldDB" id="A0A3M2I0S4"/>